<evidence type="ECO:0000256" key="1">
    <source>
        <dbReference type="SAM" id="Phobius"/>
    </source>
</evidence>
<comment type="caution">
    <text evidence="2">The sequence shown here is derived from an EMBL/GenBank/DDBJ whole genome shotgun (WGS) entry which is preliminary data.</text>
</comment>
<sequence length="149" mass="15297">MTRPRGRMSRGQLLLFVALLLGIVGMHTLGHPTDRSPGALALPAAHSAPALVPAVAPAVVAAAVRDDAPVVTRPAAHAPAAPEHGSTDPMSVCLAVLGSFALLLLTAALASRTALPAAVRPRRRGLVHAQRPNPPPPRTSLSLLSVLRV</sequence>
<proteinExistence type="predicted"/>
<keyword evidence="3" id="KW-1185">Reference proteome</keyword>
<keyword evidence="1" id="KW-0472">Membrane</keyword>
<evidence type="ECO:0000313" key="3">
    <source>
        <dbReference type="Proteomes" id="UP001163064"/>
    </source>
</evidence>
<keyword evidence="1" id="KW-0812">Transmembrane</keyword>
<protein>
    <submittedName>
        <fullName evidence="2">Uncharacterized protein</fullName>
    </submittedName>
</protein>
<dbReference type="RefSeq" id="WP_266603237.1">
    <property type="nucleotide sequence ID" value="NZ_JAPHNL010000283.1"/>
</dbReference>
<organism evidence="2 3">
    <name type="scientific">Streptomyces beihaiensis</name>
    <dbReference type="NCBI Taxonomy" id="2984495"/>
    <lineage>
        <taxon>Bacteria</taxon>
        <taxon>Bacillati</taxon>
        <taxon>Actinomycetota</taxon>
        <taxon>Actinomycetes</taxon>
        <taxon>Kitasatosporales</taxon>
        <taxon>Streptomycetaceae</taxon>
        <taxon>Streptomyces</taxon>
    </lineage>
</organism>
<reference evidence="2" key="1">
    <citation type="submission" date="2022-10" db="EMBL/GenBank/DDBJ databases">
        <title>Streptomyces beihaiensis sp. nov., a chitin degrading actinobacterium, isolated from shrimp pond soil.</title>
        <authorList>
            <person name="Xie J."/>
            <person name="Shen N."/>
        </authorList>
    </citation>
    <scope>NUCLEOTIDE SEQUENCE</scope>
    <source>
        <strain evidence="2">GXMU-J5</strain>
    </source>
</reference>
<feature type="transmembrane region" description="Helical" evidence="1">
    <location>
        <begin position="94"/>
        <end position="115"/>
    </location>
</feature>
<evidence type="ECO:0000313" key="2">
    <source>
        <dbReference type="EMBL" id="MCX3062798.1"/>
    </source>
</evidence>
<name>A0ABT3U0F9_9ACTN</name>
<dbReference type="Proteomes" id="UP001163064">
    <property type="component" value="Unassembled WGS sequence"/>
</dbReference>
<gene>
    <name evidence="2" type="ORF">OFY01_24175</name>
</gene>
<keyword evidence="1" id="KW-1133">Transmembrane helix</keyword>
<accession>A0ABT3U0F9</accession>
<dbReference type="EMBL" id="JAPHNL010000283">
    <property type="protein sequence ID" value="MCX3062798.1"/>
    <property type="molecule type" value="Genomic_DNA"/>
</dbReference>